<comment type="caution">
    <text evidence="5">The sequence shown here is derived from an EMBL/GenBank/DDBJ whole genome shotgun (WGS) entry which is preliminary data.</text>
</comment>
<dbReference type="PANTHER" id="PTHR43309:SF3">
    <property type="entry name" value="5-OXOPROLINASE SUBUNIT C"/>
    <property type="match status" value="1"/>
</dbReference>
<keyword evidence="2" id="KW-0378">Hydrolase</keyword>
<dbReference type="PANTHER" id="PTHR43309">
    <property type="entry name" value="5-OXOPROLINASE SUBUNIT C"/>
    <property type="match status" value="1"/>
</dbReference>
<dbReference type="Proteomes" id="UP001595923">
    <property type="component" value="Unassembled WGS sequence"/>
</dbReference>
<evidence type="ECO:0000313" key="6">
    <source>
        <dbReference type="Proteomes" id="UP001595923"/>
    </source>
</evidence>
<evidence type="ECO:0000256" key="3">
    <source>
        <dbReference type="ARBA" id="ARBA00022840"/>
    </source>
</evidence>
<dbReference type="Gene3D" id="2.40.100.10">
    <property type="entry name" value="Cyclophilin-like"/>
    <property type="match status" value="1"/>
</dbReference>
<evidence type="ECO:0000313" key="5">
    <source>
        <dbReference type="EMBL" id="MFC4563275.1"/>
    </source>
</evidence>
<keyword evidence="6" id="KW-1185">Reference proteome</keyword>
<evidence type="ECO:0000259" key="4">
    <source>
        <dbReference type="SMART" id="SM00797"/>
    </source>
</evidence>
<feature type="domain" description="Carboxyltransferase" evidence="4">
    <location>
        <begin position="25"/>
        <end position="284"/>
    </location>
</feature>
<protein>
    <submittedName>
        <fullName evidence="5">Biotin-dependent carboxyltransferase family protein</fullName>
    </submittedName>
</protein>
<name>A0ABV9DWJ6_9ACTN</name>
<dbReference type="InterPro" id="IPR052708">
    <property type="entry name" value="PxpC"/>
</dbReference>
<dbReference type="NCBIfam" id="TIGR00724">
    <property type="entry name" value="urea_amlyse_rel"/>
    <property type="match status" value="1"/>
</dbReference>
<keyword evidence="3" id="KW-0067">ATP-binding</keyword>
<dbReference type="InterPro" id="IPR003778">
    <property type="entry name" value="CT_A_B"/>
</dbReference>
<sequence>MAALEVLETGPFTTVQDAGRYGHAALGVGRSGAADIGAYALANRLVANPLGAAALEVTYGGLRVRAHGALTLAVTGATCPVDAGGRGGATDCVLRLADGAELRLGAPARGLRSYVAVRGGIEVPPVLGSRSTDTLAGLGPDRPVPGALLPVGAAPEGFPAVDQAPVPAPPGDDLRLRVVLGPRDDWFTPEAVETLLTRPYTVTDRSDRVGARLSGPALPRTRHDELPSEGMVPGSVQIPADGDPVLFLADHPVTGGYPVIAVVTAADVARAAQARPGTRLWFHR</sequence>
<proteinExistence type="predicted"/>
<reference evidence="6" key="1">
    <citation type="journal article" date="2019" name="Int. J. Syst. Evol. Microbiol.">
        <title>The Global Catalogue of Microorganisms (GCM) 10K type strain sequencing project: providing services to taxonomists for standard genome sequencing and annotation.</title>
        <authorList>
            <consortium name="The Broad Institute Genomics Platform"/>
            <consortium name="The Broad Institute Genome Sequencing Center for Infectious Disease"/>
            <person name="Wu L."/>
            <person name="Ma J."/>
        </authorList>
    </citation>
    <scope>NUCLEOTIDE SEQUENCE [LARGE SCALE GENOMIC DNA]</scope>
    <source>
        <strain evidence="6">XZYJ18</strain>
    </source>
</reference>
<evidence type="ECO:0000256" key="2">
    <source>
        <dbReference type="ARBA" id="ARBA00022801"/>
    </source>
</evidence>
<dbReference type="EMBL" id="JBHSFQ010000014">
    <property type="protein sequence ID" value="MFC4563275.1"/>
    <property type="molecule type" value="Genomic_DNA"/>
</dbReference>
<evidence type="ECO:0000256" key="1">
    <source>
        <dbReference type="ARBA" id="ARBA00022741"/>
    </source>
</evidence>
<dbReference type="InterPro" id="IPR029000">
    <property type="entry name" value="Cyclophilin-like_dom_sf"/>
</dbReference>
<keyword evidence="1" id="KW-0547">Nucleotide-binding</keyword>
<dbReference type="Pfam" id="PF02626">
    <property type="entry name" value="CT_A_B"/>
    <property type="match status" value="1"/>
</dbReference>
<dbReference type="SMART" id="SM00797">
    <property type="entry name" value="AHS2"/>
    <property type="match status" value="1"/>
</dbReference>
<dbReference type="SUPFAM" id="SSF50891">
    <property type="entry name" value="Cyclophilin-like"/>
    <property type="match status" value="1"/>
</dbReference>
<organism evidence="5 6">
    <name type="scientific">Nocardiopsis mangrovi</name>
    <dbReference type="NCBI Taxonomy" id="1179818"/>
    <lineage>
        <taxon>Bacteria</taxon>
        <taxon>Bacillati</taxon>
        <taxon>Actinomycetota</taxon>
        <taxon>Actinomycetes</taxon>
        <taxon>Streptosporangiales</taxon>
        <taxon>Nocardiopsidaceae</taxon>
        <taxon>Nocardiopsis</taxon>
    </lineage>
</organism>
<accession>A0ABV9DWJ6</accession>
<dbReference type="RefSeq" id="WP_378575282.1">
    <property type="nucleotide sequence ID" value="NZ_JBHSFQ010000014.1"/>
</dbReference>
<gene>
    <name evidence="5" type="ORF">ACFO4E_15525</name>
</gene>